<keyword evidence="2" id="KW-1185">Reference proteome</keyword>
<dbReference type="Proteomes" id="UP000007967">
    <property type="component" value="Chromosome"/>
</dbReference>
<dbReference type="EMBL" id="CP001736">
    <property type="protein sequence ID" value="ADB29974.1"/>
    <property type="molecule type" value="Genomic_DNA"/>
</dbReference>
<evidence type="ECO:0000313" key="2">
    <source>
        <dbReference type="Proteomes" id="UP000007967"/>
    </source>
</evidence>
<organism evidence="1 2">
    <name type="scientific">Kribbella flavida (strain DSM 17836 / JCM 10339 / NBRC 14399)</name>
    <dbReference type="NCBI Taxonomy" id="479435"/>
    <lineage>
        <taxon>Bacteria</taxon>
        <taxon>Bacillati</taxon>
        <taxon>Actinomycetota</taxon>
        <taxon>Actinomycetes</taxon>
        <taxon>Propionibacteriales</taxon>
        <taxon>Kribbellaceae</taxon>
        <taxon>Kribbella</taxon>
    </lineage>
</organism>
<evidence type="ECO:0000313" key="1">
    <source>
        <dbReference type="EMBL" id="ADB29974.1"/>
    </source>
</evidence>
<dbReference type="HOGENOM" id="CLU_119559_0_0_11"/>
<protein>
    <recommendedName>
        <fullName evidence="3">Transcriptional regulator, ArsR family</fullName>
    </recommendedName>
</protein>
<proteinExistence type="predicted"/>
<evidence type="ECO:0008006" key="3">
    <source>
        <dbReference type="Google" id="ProtNLM"/>
    </source>
</evidence>
<dbReference type="InterPro" id="IPR036390">
    <property type="entry name" value="WH_DNA-bd_sf"/>
</dbReference>
<name>D2PZX6_KRIFD</name>
<accession>D2PZX6</accession>
<dbReference type="KEGG" id="kfl:Kfla_0869"/>
<dbReference type="STRING" id="479435.Kfla_0869"/>
<dbReference type="SUPFAM" id="SSF46785">
    <property type="entry name" value="Winged helix' DNA-binding domain"/>
    <property type="match status" value="1"/>
</dbReference>
<dbReference type="AlphaFoldDB" id="D2PZX6"/>
<gene>
    <name evidence="1" type="ordered locus">Kfla_0869</name>
</gene>
<reference evidence="2" key="1">
    <citation type="submission" date="2009-09" db="EMBL/GenBank/DDBJ databases">
        <title>The complete genome of Kribbella flavida DSM 17836.</title>
        <authorList>
            <consortium name="US DOE Joint Genome Institute (JGI-PGF)"/>
            <person name="Lucas S."/>
            <person name="Copeland A."/>
            <person name="Lapidus A."/>
            <person name="Glavina del Rio T."/>
            <person name="Dalin E."/>
            <person name="Tice H."/>
            <person name="Bruce D."/>
            <person name="Goodwin L."/>
            <person name="Pitluck S."/>
            <person name="Kyrpides N."/>
            <person name="Mavromatis K."/>
            <person name="Ivanova N."/>
            <person name="Saunders E."/>
            <person name="Brettin T."/>
            <person name="Detter J.C."/>
            <person name="Han C."/>
            <person name="Larimer F."/>
            <person name="Land M."/>
            <person name="Hauser L."/>
            <person name="Markowitz V."/>
            <person name="Cheng J.-F."/>
            <person name="Hugenholtz P."/>
            <person name="Woyke T."/>
            <person name="Wu D."/>
            <person name="Pukall R."/>
            <person name="Klenk H.-P."/>
            <person name="Eisen J.A."/>
        </authorList>
    </citation>
    <scope>NUCLEOTIDE SEQUENCE [LARGE SCALE GENOMIC DNA]</scope>
    <source>
        <strain evidence="2">DSM 17836 / JCM 10339 / NBRC 14399</strain>
    </source>
</reference>
<dbReference type="Gene3D" id="1.10.10.10">
    <property type="entry name" value="Winged helix-like DNA-binding domain superfamily/Winged helix DNA-binding domain"/>
    <property type="match status" value="1"/>
</dbReference>
<dbReference type="eggNOG" id="COG0640">
    <property type="taxonomic scope" value="Bacteria"/>
</dbReference>
<dbReference type="InterPro" id="IPR036388">
    <property type="entry name" value="WH-like_DNA-bd_sf"/>
</dbReference>
<reference evidence="1 2" key="2">
    <citation type="journal article" date="2010" name="Stand. Genomic Sci.">
        <title>Complete genome sequence of Kribbella flavida type strain (IFO 14399).</title>
        <authorList>
            <person name="Pukall R."/>
            <person name="Lapidus A."/>
            <person name="Glavina Del Rio T."/>
            <person name="Copeland A."/>
            <person name="Tice H."/>
            <person name="Cheng J.-F."/>
            <person name="Lucas S."/>
            <person name="Chen F."/>
            <person name="Nolan M."/>
            <person name="LaButti K."/>
            <person name="Pati A."/>
            <person name="Ivanova N."/>
            <person name="Mavrommatis K."/>
            <person name="Mikhailova N."/>
            <person name="Pitluck S."/>
            <person name="Bruce D."/>
            <person name="Goodwin L."/>
            <person name="Land M."/>
            <person name="Hauser L."/>
            <person name="Chang Y.-J."/>
            <person name="Jeffries C.D."/>
            <person name="Chen A."/>
            <person name="Palaniappan K."/>
            <person name="Chain P."/>
            <person name="Rohde M."/>
            <person name="Goeker M."/>
            <person name="Bristow J."/>
            <person name="Eisen J.A."/>
            <person name="Markowitz V."/>
            <person name="Hugenholtz P."/>
            <person name="Kyrpides N.C."/>
            <person name="Klenk H.-P."/>
            <person name="Brettin T."/>
        </authorList>
    </citation>
    <scope>NUCLEOTIDE SEQUENCE [LARGE SCALE GENOMIC DNA]</scope>
    <source>
        <strain evidence="2">DSM 17836 / JCM 10339 / NBRC 14399</strain>
    </source>
</reference>
<sequence>MDNRLAELERRIAALESARLPPQDQVLPEGVDPEAFFALQALKERYPAPGAVLYTGSVTLPDDRQLDWQYGRTTPDVLAADWSARASALAALGHPVRLTLLREILHGRTTVSALSEVEGLGTSGQIYHHLRQLTAEGWLHAPSRGAFAVPPTRVVPLLAILVALER</sequence>